<reference evidence="2 3" key="1">
    <citation type="submission" date="2018-01" db="EMBL/GenBank/DDBJ databases">
        <title>Denitrification phenotypes of diverse strains of Pseudomonas stutzeri.</title>
        <authorList>
            <person name="Milligan D.A."/>
            <person name="Bergaust L."/>
            <person name="Bakken L.R."/>
            <person name="Frostegard A."/>
        </authorList>
    </citation>
    <scope>NUCLEOTIDE SEQUENCE [LARGE SCALE GENOMIC DNA]</scope>
    <source>
        <strain evidence="2 3">ST27MN3</strain>
    </source>
</reference>
<evidence type="ECO:0000313" key="2">
    <source>
        <dbReference type="EMBL" id="PNF86521.1"/>
    </source>
</evidence>
<keyword evidence="1" id="KW-0732">Signal</keyword>
<evidence type="ECO:0000313" key="3">
    <source>
        <dbReference type="Proteomes" id="UP000236021"/>
    </source>
</evidence>
<dbReference type="EMBL" id="POUI01000001">
    <property type="protein sequence ID" value="PNF86521.1"/>
    <property type="molecule type" value="Genomic_DNA"/>
</dbReference>
<protein>
    <submittedName>
        <fullName evidence="2">Uncharacterized protein</fullName>
    </submittedName>
</protein>
<dbReference type="RefSeq" id="WP_102856871.1">
    <property type="nucleotide sequence ID" value="NZ_JAMOHT010000027.1"/>
</dbReference>
<gene>
    <name evidence="2" type="ORF">CXK93_06935</name>
</gene>
<keyword evidence="3" id="KW-1185">Reference proteome</keyword>
<accession>A0ABX4W2L6</accession>
<feature type="chain" id="PRO_5045697575" evidence="1">
    <location>
        <begin position="20"/>
        <end position="379"/>
    </location>
</feature>
<feature type="signal peptide" evidence="1">
    <location>
        <begin position="1"/>
        <end position="19"/>
    </location>
</feature>
<comment type="caution">
    <text evidence="2">The sequence shown here is derived from an EMBL/GenBank/DDBJ whole genome shotgun (WGS) entry which is preliminary data.</text>
</comment>
<evidence type="ECO:0000256" key="1">
    <source>
        <dbReference type="SAM" id="SignalP"/>
    </source>
</evidence>
<proteinExistence type="predicted"/>
<sequence length="379" mass="41300">MTPWIKGLALSVLAASLLACGPKPLSEAERAQVAALKTEQQTVVQEIASAEADSNQYTGGLLKGLIDMRLEVLRTNKALIDQRIHAIEARAPLTQQVISYMPDPALVTELEQAITKANDELETARTEAAQYRGGLVQALKLSTVATQEQTLAMLNQRLLVARYGLAASPHEPATRSAGTPAETGANTAVVPDATLPAGSGPFGLEMGLSRDIVEKMVGKTLTPVSGEPDRYSVDSLPKTHNEFERYVLKFSSEHGLCSVMAIGRDINTDSFGIAVKSRFDELEEGLSSLYGRPEKSDFLMPGSIWKDRRDWMMAIRQGERLLASSWKTTASAPLKSDLQQVFLIANASSSDKGYMKLEYAFSNYSFCEQESKQHKSDAL</sequence>
<dbReference type="Proteomes" id="UP000236021">
    <property type="component" value="Unassembled WGS sequence"/>
</dbReference>
<name>A0ABX4W2L6_9GAMM</name>
<dbReference type="PROSITE" id="PS51257">
    <property type="entry name" value="PROKAR_LIPOPROTEIN"/>
    <property type="match status" value="1"/>
</dbReference>
<organism evidence="2 3">
    <name type="scientific">Stutzerimonas decontaminans</name>
    <dbReference type="NCBI Taxonomy" id="3022791"/>
    <lineage>
        <taxon>Bacteria</taxon>
        <taxon>Pseudomonadati</taxon>
        <taxon>Pseudomonadota</taxon>
        <taxon>Gammaproteobacteria</taxon>
        <taxon>Pseudomonadales</taxon>
        <taxon>Pseudomonadaceae</taxon>
        <taxon>Stutzerimonas</taxon>
    </lineage>
</organism>